<feature type="transmembrane region" description="Helical" evidence="2">
    <location>
        <begin position="96"/>
        <end position="117"/>
    </location>
</feature>
<evidence type="ECO:0000313" key="4">
    <source>
        <dbReference type="Proteomes" id="UP001604282"/>
    </source>
</evidence>
<keyword evidence="2" id="KW-1133">Transmembrane helix</keyword>
<organism evidence="3 4">
    <name type="scientific">Streptomyces omiyaensis</name>
    <dbReference type="NCBI Taxonomy" id="68247"/>
    <lineage>
        <taxon>Bacteria</taxon>
        <taxon>Bacillati</taxon>
        <taxon>Actinomycetota</taxon>
        <taxon>Actinomycetes</taxon>
        <taxon>Kitasatosporales</taxon>
        <taxon>Streptomycetaceae</taxon>
        <taxon>Streptomyces</taxon>
    </lineage>
</organism>
<evidence type="ECO:0000256" key="2">
    <source>
        <dbReference type="SAM" id="Phobius"/>
    </source>
</evidence>
<gene>
    <name evidence="3" type="ORF">ACGFYS_31090</name>
</gene>
<dbReference type="RefSeq" id="WP_392884673.1">
    <property type="nucleotide sequence ID" value="NZ_JBICZW010000029.1"/>
</dbReference>
<name>A0ABW7C495_9ACTN</name>
<feature type="transmembrane region" description="Helical" evidence="2">
    <location>
        <begin position="41"/>
        <end position="64"/>
    </location>
</feature>
<evidence type="ECO:0000313" key="3">
    <source>
        <dbReference type="EMBL" id="MFG3193374.1"/>
    </source>
</evidence>
<reference evidence="3 4" key="1">
    <citation type="submission" date="2024-10" db="EMBL/GenBank/DDBJ databases">
        <title>The Natural Products Discovery Center: Release of the First 8490 Sequenced Strains for Exploring Actinobacteria Biosynthetic Diversity.</title>
        <authorList>
            <person name="Kalkreuter E."/>
            <person name="Kautsar S.A."/>
            <person name="Yang D."/>
            <person name="Bader C.D."/>
            <person name="Teijaro C.N."/>
            <person name="Fluegel L."/>
            <person name="Davis C.M."/>
            <person name="Simpson J.R."/>
            <person name="Lauterbach L."/>
            <person name="Steele A.D."/>
            <person name="Gui C."/>
            <person name="Meng S."/>
            <person name="Li G."/>
            <person name="Viehrig K."/>
            <person name="Ye F."/>
            <person name="Su P."/>
            <person name="Kiefer A.F."/>
            <person name="Nichols A."/>
            <person name="Cepeda A.J."/>
            <person name="Yan W."/>
            <person name="Fan B."/>
            <person name="Jiang Y."/>
            <person name="Adhikari A."/>
            <person name="Zheng C.-J."/>
            <person name="Schuster L."/>
            <person name="Cowan T.M."/>
            <person name="Smanski M.J."/>
            <person name="Chevrette M.G."/>
            <person name="De Carvalho L.P.S."/>
            <person name="Shen B."/>
        </authorList>
    </citation>
    <scope>NUCLEOTIDE SEQUENCE [LARGE SCALE GENOMIC DNA]</scope>
    <source>
        <strain evidence="3 4">NPDC048229</strain>
    </source>
</reference>
<proteinExistence type="predicted"/>
<accession>A0ABW7C495</accession>
<keyword evidence="4" id="KW-1185">Reference proteome</keyword>
<comment type="caution">
    <text evidence="3">The sequence shown here is derived from an EMBL/GenBank/DDBJ whole genome shotgun (WGS) entry which is preliminary data.</text>
</comment>
<evidence type="ECO:0000256" key="1">
    <source>
        <dbReference type="SAM" id="MobiDB-lite"/>
    </source>
</evidence>
<sequence length="148" mass="16159">MPAVELGFPVMEVMRRRAGMSPARMRRLQTDLPITRSAMSVLPFAAPLMVLVSAVWTVVPLLCIRRRRTGLVLSASHLGVTVVILRPWAVEWYWDEGALLVMVFGQGCLVALGRLAFEASPLGARRATRSSDRDVPAVRDSSSGATSL</sequence>
<keyword evidence="2" id="KW-0472">Membrane</keyword>
<keyword evidence="2" id="KW-0812">Transmembrane</keyword>
<feature type="transmembrane region" description="Helical" evidence="2">
    <location>
        <begin position="71"/>
        <end position="90"/>
    </location>
</feature>
<feature type="region of interest" description="Disordered" evidence="1">
    <location>
        <begin position="128"/>
        <end position="148"/>
    </location>
</feature>
<protein>
    <submittedName>
        <fullName evidence="3">Uncharacterized protein</fullName>
    </submittedName>
</protein>
<dbReference type="EMBL" id="JBICZW010000029">
    <property type="protein sequence ID" value="MFG3193374.1"/>
    <property type="molecule type" value="Genomic_DNA"/>
</dbReference>
<dbReference type="Proteomes" id="UP001604282">
    <property type="component" value="Unassembled WGS sequence"/>
</dbReference>